<dbReference type="EMBL" id="CP029078">
    <property type="protein sequence ID" value="QCN87087.1"/>
    <property type="molecule type" value="Genomic_DNA"/>
</dbReference>
<evidence type="ECO:0000313" key="1">
    <source>
        <dbReference type="EMBL" id="AZS89931.1"/>
    </source>
</evidence>
<reference evidence="1 3" key="2">
    <citation type="submission" date="2018-12" db="EMBL/GenBank/DDBJ databases">
        <title>Streptomyces griseoviridis F1-27 complete genome.</title>
        <authorList>
            <person name="Mariita R.M."/>
            <person name="Sello J.K."/>
        </authorList>
    </citation>
    <scope>NUCLEOTIDE SEQUENCE [LARGE SCALE GENOMIC DNA]</scope>
    <source>
        <strain evidence="1 3">F1-27</strain>
    </source>
</reference>
<name>A0A3Q9KZV1_STRGD</name>
<accession>A0A3Q9KZV1</accession>
<proteinExistence type="predicted"/>
<sequence length="56" mass="6546">MARGVPGGYRIWDNRGRRTWGDLYELCPDDLLTELNGAADPARITELLRRYRALRR</sequence>
<organism evidence="1 3">
    <name type="scientific">Streptomyces griseoviridis</name>
    <dbReference type="NCBI Taxonomy" id="45398"/>
    <lineage>
        <taxon>Bacteria</taxon>
        <taxon>Bacillati</taxon>
        <taxon>Actinomycetota</taxon>
        <taxon>Actinomycetes</taxon>
        <taxon>Kitasatosporales</taxon>
        <taxon>Streptomycetaceae</taxon>
        <taxon>Streptomyces</taxon>
    </lineage>
</organism>
<dbReference type="KEGG" id="sgd:ELQ87_18545"/>
<dbReference type="Proteomes" id="UP000501753">
    <property type="component" value="Chromosome"/>
</dbReference>
<evidence type="ECO:0000313" key="3">
    <source>
        <dbReference type="Proteomes" id="UP000271291"/>
    </source>
</evidence>
<evidence type="ECO:0000313" key="2">
    <source>
        <dbReference type="EMBL" id="QCN87087.1"/>
    </source>
</evidence>
<gene>
    <name evidence="2" type="ORF">DDJ31_20735</name>
    <name evidence="1" type="ORF">ELQ87_18545</name>
</gene>
<dbReference type="EMBL" id="CP034687">
    <property type="protein sequence ID" value="AZS89931.1"/>
    <property type="molecule type" value="Genomic_DNA"/>
</dbReference>
<dbReference type="OrthoDB" id="72635at2"/>
<reference evidence="2 4" key="1">
    <citation type="submission" date="2018-04" db="EMBL/GenBank/DDBJ databases">
        <title>Complete genome sequences of Streptomyces griseoviridis K61 and characterization of antagonistic properties of biological control agents.</title>
        <authorList>
            <person name="Mariita R.M."/>
            <person name="Sello J.K."/>
        </authorList>
    </citation>
    <scope>NUCLEOTIDE SEQUENCE [LARGE SCALE GENOMIC DNA]</scope>
    <source>
        <strain evidence="2 4">K61</strain>
    </source>
</reference>
<protein>
    <submittedName>
        <fullName evidence="1">Uncharacterized protein</fullName>
    </submittedName>
</protein>
<dbReference type="AlphaFoldDB" id="A0A3Q9KZV1"/>
<keyword evidence="4" id="KW-1185">Reference proteome</keyword>
<evidence type="ECO:0000313" key="4">
    <source>
        <dbReference type="Proteomes" id="UP000501753"/>
    </source>
</evidence>
<dbReference type="Proteomes" id="UP000271291">
    <property type="component" value="Chromosome"/>
</dbReference>